<dbReference type="Proteomes" id="UP001210865">
    <property type="component" value="Chromosome"/>
</dbReference>
<dbReference type="InterPro" id="IPR007569">
    <property type="entry name" value="DUF559"/>
</dbReference>
<evidence type="ECO:0000259" key="1">
    <source>
        <dbReference type="Pfam" id="PF04480"/>
    </source>
</evidence>
<dbReference type="PANTHER" id="PTHR38590">
    <property type="entry name" value="BLL0828 PROTEIN"/>
    <property type="match status" value="1"/>
</dbReference>
<keyword evidence="2" id="KW-0378">Hydrolase</keyword>
<dbReference type="SUPFAM" id="SSF52980">
    <property type="entry name" value="Restriction endonuclease-like"/>
    <property type="match status" value="1"/>
</dbReference>
<dbReference type="PANTHER" id="PTHR38590:SF1">
    <property type="entry name" value="BLL0828 PROTEIN"/>
    <property type="match status" value="1"/>
</dbReference>
<gene>
    <name evidence="2" type="ORF">PBT88_02305</name>
</gene>
<feature type="domain" description="DUF559" evidence="1">
    <location>
        <begin position="8"/>
        <end position="113"/>
    </location>
</feature>
<name>A0ABY7NQU7_9SPHN</name>
<evidence type="ECO:0000313" key="2">
    <source>
        <dbReference type="EMBL" id="WBO22993.1"/>
    </source>
</evidence>
<dbReference type="Gene3D" id="3.40.960.10">
    <property type="entry name" value="VSR Endonuclease"/>
    <property type="match status" value="1"/>
</dbReference>
<dbReference type="EMBL" id="CP115174">
    <property type="protein sequence ID" value="WBO22993.1"/>
    <property type="molecule type" value="Genomic_DNA"/>
</dbReference>
<dbReference type="InterPro" id="IPR011335">
    <property type="entry name" value="Restrct_endonuc-II-like"/>
</dbReference>
<keyword evidence="2" id="KW-0255">Endonuclease</keyword>
<evidence type="ECO:0000313" key="3">
    <source>
        <dbReference type="Proteomes" id="UP001210865"/>
    </source>
</evidence>
<dbReference type="Pfam" id="PF04480">
    <property type="entry name" value="DUF559"/>
    <property type="match status" value="1"/>
</dbReference>
<dbReference type="CDD" id="cd01038">
    <property type="entry name" value="Endonuclease_DUF559"/>
    <property type="match status" value="1"/>
</dbReference>
<proteinExistence type="predicted"/>
<accession>A0ABY7NQU7</accession>
<dbReference type="InterPro" id="IPR047216">
    <property type="entry name" value="Endonuclease_DUF559_bact"/>
</dbReference>
<reference evidence="2 3" key="1">
    <citation type="submission" date="2022-12" db="EMBL/GenBank/DDBJ databases">
        <title>Sphingomonas abieness sp. nov., an endophytic bacterium isolated from Abies koreana.</title>
        <authorList>
            <person name="Jiang L."/>
            <person name="Lee J."/>
        </authorList>
    </citation>
    <scope>NUCLEOTIDE SEQUENCE [LARGE SCALE GENOMIC DNA]</scope>
    <source>
        <strain evidence="3">PAMB 00755</strain>
    </source>
</reference>
<organism evidence="2 3">
    <name type="scientific">Sphingomonas abietis</name>
    <dbReference type="NCBI Taxonomy" id="3012344"/>
    <lineage>
        <taxon>Bacteria</taxon>
        <taxon>Pseudomonadati</taxon>
        <taxon>Pseudomonadota</taxon>
        <taxon>Alphaproteobacteria</taxon>
        <taxon>Sphingomonadales</taxon>
        <taxon>Sphingomonadaceae</taxon>
        <taxon>Sphingomonas</taxon>
    </lineage>
</organism>
<keyword evidence="3" id="KW-1185">Reference proteome</keyword>
<protein>
    <submittedName>
        <fullName evidence="2">Endonuclease domain-containing protein</fullName>
    </submittedName>
</protein>
<keyword evidence="2" id="KW-0540">Nuclease</keyword>
<dbReference type="GO" id="GO:0004519">
    <property type="term" value="F:endonuclease activity"/>
    <property type="evidence" value="ECO:0007669"/>
    <property type="project" value="UniProtKB-KW"/>
</dbReference>
<sequence>MLHGPKDTQTKARALRAGMSLPEVKLWQALRARPAGLKFRRQHPAGPYVLDFFCAGRRLAVEVDGEAHNRGDRPARDACRDAWLAAQGVVIVRISATELLADVDAVVRHIVEAASSLPPLHHAAHGPPPLAGDDI</sequence>
<dbReference type="RefSeq" id="WP_270077630.1">
    <property type="nucleotide sequence ID" value="NZ_CP115174.1"/>
</dbReference>